<evidence type="ECO:0000313" key="3">
    <source>
        <dbReference type="WBParaSite" id="PSAMB.scaffold1244size33878.g11969.t1"/>
    </source>
</evidence>
<dbReference type="AlphaFoldDB" id="A0A914UVB1"/>
<evidence type="ECO:0000313" key="2">
    <source>
        <dbReference type="Proteomes" id="UP000887566"/>
    </source>
</evidence>
<name>A0A914UVB1_9BILA</name>
<feature type="compositionally biased region" description="Basic and acidic residues" evidence="1">
    <location>
        <begin position="63"/>
        <end position="72"/>
    </location>
</feature>
<keyword evidence="2" id="KW-1185">Reference proteome</keyword>
<protein>
    <submittedName>
        <fullName evidence="3">Uncharacterized protein</fullName>
    </submittedName>
</protein>
<accession>A0A914UVB1</accession>
<dbReference type="WBParaSite" id="PSAMB.scaffold1244size33878.g11969.t1">
    <property type="protein sequence ID" value="PSAMB.scaffold1244size33878.g11969.t1"/>
    <property type="gene ID" value="PSAMB.scaffold1244size33878.g11969"/>
</dbReference>
<feature type="compositionally biased region" description="Polar residues" evidence="1">
    <location>
        <begin position="73"/>
        <end position="91"/>
    </location>
</feature>
<sequence length="111" mass="12230">MGDASPICADLMQHTTAKTLAIRSHTGRGLFSAQIFANATRPTTAAPAPVRHYHTTVQRATRQRRDWLRYDRSSSPLSHQDGQSTEPTATDTKAAHRAFASIQMCLRPTPT</sequence>
<feature type="region of interest" description="Disordered" evidence="1">
    <location>
        <begin position="56"/>
        <end position="94"/>
    </location>
</feature>
<dbReference type="Proteomes" id="UP000887566">
    <property type="component" value="Unplaced"/>
</dbReference>
<proteinExistence type="predicted"/>
<evidence type="ECO:0000256" key="1">
    <source>
        <dbReference type="SAM" id="MobiDB-lite"/>
    </source>
</evidence>
<organism evidence="2 3">
    <name type="scientific">Plectus sambesii</name>
    <dbReference type="NCBI Taxonomy" id="2011161"/>
    <lineage>
        <taxon>Eukaryota</taxon>
        <taxon>Metazoa</taxon>
        <taxon>Ecdysozoa</taxon>
        <taxon>Nematoda</taxon>
        <taxon>Chromadorea</taxon>
        <taxon>Plectida</taxon>
        <taxon>Plectina</taxon>
        <taxon>Plectoidea</taxon>
        <taxon>Plectidae</taxon>
        <taxon>Plectus</taxon>
    </lineage>
</organism>
<reference evidence="3" key="1">
    <citation type="submission" date="2022-11" db="UniProtKB">
        <authorList>
            <consortium name="WormBaseParasite"/>
        </authorList>
    </citation>
    <scope>IDENTIFICATION</scope>
</reference>